<sequence length="330" mass="37695">MKDHLCALFESGAEFMRYWELSRKDPENLEHRKQMLQCMNETYRHANISYGLIDQTIEWCKKSDLAIIQEDWLEAKKLIDVALEDLAKIAANPTIDSKLDCEQGSSDEHESEQGSSDEHESEQVSVSDNEIDSKQGSIDEILSEHSSMNEEMTPREHGAHAARSTITICKLTRIFLNKITNTTASGPLFTLDPEINSKTLELLRQGPTEIAEQLRSLAKFLVDLHQKNRKPLLARNQYSRRLLKIPAYLKSTLLLLSLYHIPLPTTEVIHHSPPQNLFSSWFLSLLSPYHKATDCMLEALFDPQGFNSEDMFFDSEYLVMGSEYSIADSE</sequence>
<name>A0A180G4E6_PUCT1</name>
<gene>
    <name evidence="2" type="ORF">PTTG_12669</name>
</gene>
<dbReference type="VEuPathDB" id="FungiDB:PTTG_12669"/>
<dbReference type="PANTHER" id="PTHR33069">
    <property type="entry name" value="CHROMOSOME 7, WHOLE GENOME SHOTGUN SEQUENCE-RELATED"/>
    <property type="match status" value="1"/>
</dbReference>
<keyword evidence="4" id="KW-1185">Reference proteome</keyword>
<reference evidence="3" key="4">
    <citation type="submission" date="2025-05" db="UniProtKB">
        <authorList>
            <consortium name="EnsemblFungi"/>
        </authorList>
    </citation>
    <scope>IDENTIFICATION</scope>
    <source>
        <strain evidence="3">isolate 1-1 / race 1 (BBBD)</strain>
    </source>
</reference>
<dbReference type="EnsemblFungi" id="PTTG_12669-t43_1">
    <property type="protein sequence ID" value="PTTG_12669-t43_1-p1"/>
    <property type="gene ID" value="PTTG_12669"/>
</dbReference>
<evidence type="ECO:0000256" key="1">
    <source>
        <dbReference type="SAM" id="MobiDB-lite"/>
    </source>
</evidence>
<protein>
    <submittedName>
        <fullName evidence="2 3">Uncharacterized protein</fullName>
    </submittedName>
</protein>
<evidence type="ECO:0000313" key="2">
    <source>
        <dbReference type="EMBL" id="OAV87312.1"/>
    </source>
</evidence>
<dbReference type="Proteomes" id="UP000005240">
    <property type="component" value="Unassembled WGS sequence"/>
</dbReference>
<reference evidence="3 4" key="3">
    <citation type="journal article" date="2017" name="G3 (Bethesda)">
        <title>Comparative analysis highlights variable genome content of wheat rusts and divergence of the mating loci.</title>
        <authorList>
            <person name="Cuomo C.A."/>
            <person name="Bakkeren G."/>
            <person name="Khalil H.B."/>
            <person name="Panwar V."/>
            <person name="Joly D."/>
            <person name="Linning R."/>
            <person name="Sakthikumar S."/>
            <person name="Song X."/>
            <person name="Adiconis X."/>
            <person name="Fan L."/>
            <person name="Goldberg J.M."/>
            <person name="Levin J.Z."/>
            <person name="Young S."/>
            <person name="Zeng Q."/>
            <person name="Anikster Y."/>
            <person name="Bruce M."/>
            <person name="Wang M."/>
            <person name="Yin C."/>
            <person name="McCallum B."/>
            <person name="Szabo L.J."/>
            <person name="Hulbert S."/>
            <person name="Chen X."/>
            <person name="Fellers J.P."/>
        </authorList>
    </citation>
    <scope>NUCLEOTIDE SEQUENCE</scope>
    <source>
        <strain evidence="3">isolate 1-1 / race 1 (BBBD)</strain>
        <strain evidence="4">Isolate 1-1 / race 1 (BBBD)</strain>
    </source>
</reference>
<reference evidence="2" key="2">
    <citation type="submission" date="2016-05" db="EMBL/GenBank/DDBJ databases">
        <title>Comparative analysis highlights variable genome content of wheat rusts and divergence of the mating loci.</title>
        <authorList>
            <person name="Cuomo C.A."/>
            <person name="Bakkeren G."/>
            <person name="Szabo L."/>
            <person name="Khalil H."/>
            <person name="Joly D."/>
            <person name="Goldberg J."/>
            <person name="Young S."/>
            <person name="Zeng Q."/>
            <person name="Fellers J."/>
        </authorList>
    </citation>
    <scope>NUCLEOTIDE SEQUENCE [LARGE SCALE GENOMIC DNA]</scope>
    <source>
        <strain evidence="2">1-1 BBBD Race 1</strain>
    </source>
</reference>
<proteinExistence type="predicted"/>
<reference evidence="2" key="1">
    <citation type="submission" date="2009-11" db="EMBL/GenBank/DDBJ databases">
        <authorList>
            <consortium name="The Broad Institute Genome Sequencing Platform"/>
            <person name="Ward D."/>
            <person name="Feldgarden M."/>
            <person name="Earl A."/>
            <person name="Young S.K."/>
            <person name="Zeng Q."/>
            <person name="Koehrsen M."/>
            <person name="Alvarado L."/>
            <person name="Berlin A."/>
            <person name="Bochicchio J."/>
            <person name="Borenstein D."/>
            <person name="Chapman S.B."/>
            <person name="Chen Z."/>
            <person name="Engels R."/>
            <person name="Freedman E."/>
            <person name="Gellesch M."/>
            <person name="Goldberg J."/>
            <person name="Griggs A."/>
            <person name="Gujja S."/>
            <person name="Heilman E."/>
            <person name="Heiman D."/>
            <person name="Hepburn T."/>
            <person name="Howarth C."/>
            <person name="Jen D."/>
            <person name="Larson L."/>
            <person name="Lewis B."/>
            <person name="Mehta T."/>
            <person name="Park D."/>
            <person name="Pearson M."/>
            <person name="Roberts A."/>
            <person name="Saif S."/>
            <person name="Shea T."/>
            <person name="Shenoy N."/>
            <person name="Sisk P."/>
            <person name="Stolte C."/>
            <person name="Sykes S."/>
            <person name="Thomson T."/>
            <person name="Walk T."/>
            <person name="White J."/>
            <person name="Yandava C."/>
            <person name="Izard J."/>
            <person name="Baranova O.V."/>
            <person name="Blanton J.M."/>
            <person name="Tanner A.C."/>
            <person name="Dewhirst F.E."/>
            <person name="Haas B."/>
            <person name="Nusbaum C."/>
            <person name="Birren B."/>
        </authorList>
    </citation>
    <scope>NUCLEOTIDE SEQUENCE [LARGE SCALE GENOMIC DNA]</scope>
    <source>
        <strain evidence="2">1-1 BBBD Race 1</strain>
    </source>
</reference>
<feature type="compositionally biased region" description="Basic and acidic residues" evidence="1">
    <location>
        <begin position="97"/>
        <end position="122"/>
    </location>
</feature>
<dbReference type="EMBL" id="ADAS02000474">
    <property type="protein sequence ID" value="OAV87312.1"/>
    <property type="molecule type" value="Genomic_DNA"/>
</dbReference>
<accession>A0A180G4E6</accession>
<dbReference type="PANTHER" id="PTHR33069:SF3">
    <property type="entry name" value="DYNEIN HEAVY CHAIN TAIL DOMAIN-CONTAINING PROTEIN"/>
    <property type="match status" value="1"/>
</dbReference>
<feature type="region of interest" description="Disordered" evidence="1">
    <location>
        <begin position="97"/>
        <end position="132"/>
    </location>
</feature>
<evidence type="ECO:0000313" key="4">
    <source>
        <dbReference type="Proteomes" id="UP000005240"/>
    </source>
</evidence>
<dbReference type="AlphaFoldDB" id="A0A180G4E6"/>
<organism evidence="2">
    <name type="scientific">Puccinia triticina (isolate 1-1 / race 1 (BBBD))</name>
    <name type="common">Brown leaf rust fungus</name>
    <dbReference type="NCBI Taxonomy" id="630390"/>
    <lineage>
        <taxon>Eukaryota</taxon>
        <taxon>Fungi</taxon>
        <taxon>Dikarya</taxon>
        <taxon>Basidiomycota</taxon>
        <taxon>Pucciniomycotina</taxon>
        <taxon>Pucciniomycetes</taxon>
        <taxon>Pucciniales</taxon>
        <taxon>Pucciniaceae</taxon>
        <taxon>Puccinia</taxon>
    </lineage>
</organism>
<evidence type="ECO:0000313" key="3">
    <source>
        <dbReference type="EnsemblFungi" id="PTTG_12669-t43_1-p1"/>
    </source>
</evidence>